<evidence type="ECO:0000256" key="1">
    <source>
        <dbReference type="SAM" id="MobiDB-lite"/>
    </source>
</evidence>
<gene>
    <name evidence="2" type="ORF">PHYPSEUDO_006425</name>
</gene>
<dbReference type="Proteomes" id="UP000694044">
    <property type="component" value="Unassembled WGS sequence"/>
</dbReference>
<feature type="compositionally biased region" description="Low complexity" evidence="1">
    <location>
        <begin position="68"/>
        <end position="85"/>
    </location>
</feature>
<accession>A0A8T1VP50</accession>
<evidence type="ECO:0000313" key="2">
    <source>
        <dbReference type="EMBL" id="KAG7381144.1"/>
    </source>
</evidence>
<protein>
    <recommendedName>
        <fullName evidence="4">RxLR effector protein</fullName>
    </recommendedName>
</protein>
<evidence type="ECO:0000313" key="3">
    <source>
        <dbReference type="Proteomes" id="UP000694044"/>
    </source>
</evidence>
<proteinExistence type="predicted"/>
<sequence length="190" mass="20471">MQLASSDHSGCDEKRLLLSALRRMRLGQLVLLLTVVLLGSGDGVGAAKGDRRSLLTFEDVEDRRKSSTAAVATARGRSVTTTTTNGSGGGTVTVTTYNNNGLWQRIKRCWKKIVGREERLRPAGASGGQGARAGAGGVVIISDDDNGGGTVTVTVFNNNGLFQRIKRWWKRIFAREASRSARRLRRLTAA</sequence>
<reference evidence="2" key="1">
    <citation type="submission" date="2021-02" db="EMBL/GenBank/DDBJ databases">
        <authorList>
            <person name="Palmer J.M."/>
        </authorList>
    </citation>
    <scope>NUCLEOTIDE SEQUENCE</scope>
    <source>
        <strain evidence="2">SCRP734</strain>
    </source>
</reference>
<feature type="region of interest" description="Disordered" evidence="1">
    <location>
        <begin position="68"/>
        <end position="90"/>
    </location>
</feature>
<evidence type="ECO:0008006" key="4">
    <source>
        <dbReference type="Google" id="ProtNLM"/>
    </source>
</evidence>
<organism evidence="2 3">
    <name type="scientific">Phytophthora pseudosyringae</name>
    <dbReference type="NCBI Taxonomy" id="221518"/>
    <lineage>
        <taxon>Eukaryota</taxon>
        <taxon>Sar</taxon>
        <taxon>Stramenopiles</taxon>
        <taxon>Oomycota</taxon>
        <taxon>Peronosporomycetes</taxon>
        <taxon>Peronosporales</taxon>
        <taxon>Peronosporaceae</taxon>
        <taxon>Phytophthora</taxon>
    </lineage>
</organism>
<dbReference type="EMBL" id="JAGDFM010000260">
    <property type="protein sequence ID" value="KAG7381144.1"/>
    <property type="molecule type" value="Genomic_DNA"/>
</dbReference>
<name>A0A8T1VP50_9STRA</name>
<comment type="caution">
    <text evidence="2">The sequence shown here is derived from an EMBL/GenBank/DDBJ whole genome shotgun (WGS) entry which is preliminary data.</text>
</comment>
<dbReference type="OrthoDB" id="125824at2759"/>
<dbReference type="AlphaFoldDB" id="A0A8T1VP50"/>
<keyword evidence="3" id="KW-1185">Reference proteome</keyword>